<keyword evidence="2" id="KW-0472">Membrane</keyword>
<evidence type="ECO:0000256" key="1">
    <source>
        <dbReference type="SAM" id="MobiDB-lite"/>
    </source>
</evidence>
<dbReference type="Proteomes" id="UP000310636">
    <property type="component" value="Unassembled WGS sequence"/>
</dbReference>
<evidence type="ECO:0000313" key="3">
    <source>
        <dbReference type="EMBL" id="THF72583.1"/>
    </source>
</evidence>
<dbReference type="OrthoDB" id="2649413at2"/>
<feature type="compositionally biased region" description="Polar residues" evidence="1">
    <location>
        <begin position="268"/>
        <end position="278"/>
    </location>
</feature>
<dbReference type="RefSeq" id="WP_136374038.1">
    <property type="nucleotide sequence ID" value="NZ_SSOB01000079.1"/>
</dbReference>
<comment type="caution">
    <text evidence="3">The sequence shown here is derived from an EMBL/GenBank/DDBJ whole genome shotgun (WGS) entry which is preliminary data.</text>
</comment>
<accession>A0A4S4BKG4</accession>
<keyword evidence="2" id="KW-0812">Transmembrane</keyword>
<name>A0A4S4BKG4_9BACL</name>
<proteinExistence type="predicted"/>
<feature type="transmembrane region" description="Helical" evidence="2">
    <location>
        <begin position="7"/>
        <end position="28"/>
    </location>
</feature>
<reference evidence="3 4" key="1">
    <citation type="submission" date="2019-04" db="EMBL/GenBank/DDBJ databases">
        <title>Cohnella sp. nov. isolated from preserved vegetables.</title>
        <authorList>
            <person name="Lin S.-Y."/>
            <person name="Hung M.-H."/>
            <person name="Young C.-C."/>
        </authorList>
    </citation>
    <scope>NUCLEOTIDE SEQUENCE [LARGE SCALE GENOMIC DNA]</scope>
    <source>
        <strain evidence="3 4">CC-MHH1044</strain>
    </source>
</reference>
<sequence length="310" mass="34214">MNVVRKYYKWIAMLVVVALVAETFVYVLGSKEERASSVVNEAQDDGTIAADISNMTGATTEDILKLKRTGMNWNEVLEKLKQTGYDNSEKKEQRTELLAGTGIEETMTLLVEKGFSQEEITEARMLAERLQFQLKELSAADVGAAPTVSLTGTENKGDESLQAILKMAEQFDLSEAVYNMVLLKKEFGSYEAVLDEYLLSLQIEVDLQQYMSDKEAYLKAKQEKSAGLAHDEIVTSSVVETALLEKIQRSNRSLQGDDVGVANAVLPSSVQDSNSSTPLPDVPQPVARDVKPANPADQVMREIEAINPNR</sequence>
<dbReference type="EMBL" id="SSOB01000079">
    <property type="protein sequence ID" value="THF72583.1"/>
    <property type="molecule type" value="Genomic_DNA"/>
</dbReference>
<dbReference type="AlphaFoldDB" id="A0A4S4BKG4"/>
<gene>
    <name evidence="3" type="ORF">E6C55_32715</name>
</gene>
<organism evidence="3 4">
    <name type="scientific">Cohnella fermenti</name>
    <dbReference type="NCBI Taxonomy" id="2565925"/>
    <lineage>
        <taxon>Bacteria</taxon>
        <taxon>Bacillati</taxon>
        <taxon>Bacillota</taxon>
        <taxon>Bacilli</taxon>
        <taxon>Bacillales</taxon>
        <taxon>Paenibacillaceae</taxon>
        <taxon>Cohnella</taxon>
    </lineage>
</organism>
<protein>
    <submittedName>
        <fullName evidence="3">Uncharacterized protein</fullName>
    </submittedName>
</protein>
<evidence type="ECO:0000256" key="2">
    <source>
        <dbReference type="SAM" id="Phobius"/>
    </source>
</evidence>
<keyword evidence="4" id="KW-1185">Reference proteome</keyword>
<keyword evidence="2" id="KW-1133">Transmembrane helix</keyword>
<evidence type="ECO:0000313" key="4">
    <source>
        <dbReference type="Proteomes" id="UP000310636"/>
    </source>
</evidence>
<feature type="region of interest" description="Disordered" evidence="1">
    <location>
        <begin position="268"/>
        <end position="310"/>
    </location>
</feature>